<sequence length="89" mass="9291">IMSVSTVGSCGNPVDDAESPLIHTHVSQKEKTNPILPVSKSETILGNDKTDHCIENSKMPVVNSSTSDCGNDVTSGNTESVNDSVSSES</sequence>
<feature type="region of interest" description="Disordered" evidence="1">
    <location>
        <begin position="49"/>
        <end position="89"/>
    </location>
</feature>
<protein>
    <submittedName>
        <fullName evidence="2">Uncharacterized protein</fullName>
    </submittedName>
</protein>
<accession>A0A0B6YGQ0</accession>
<feature type="region of interest" description="Disordered" evidence="1">
    <location>
        <begin position="1"/>
        <end position="32"/>
    </location>
</feature>
<evidence type="ECO:0000256" key="1">
    <source>
        <dbReference type="SAM" id="MobiDB-lite"/>
    </source>
</evidence>
<reference evidence="2" key="1">
    <citation type="submission" date="2014-12" db="EMBL/GenBank/DDBJ databases">
        <title>Insight into the proteome of Arion vulgaris.</title>
        <authorList>
            <person name="Aradska J."/>
            <person name="Bulat T."/>
            <person name="Smidak R."/>
            <person name="Sarate P."/>
            <person name="Gangsoo J."/>
            <person name="Sialana F."/>
            <person name="Bilban M."/>
            <person name="Lubec G."/>
        </authorList>
    </citation>
    <scope>NUCLEOTIDE SEQUENCE</scope>
    <source>
        <tissue evidence="2">Skin</tissue>
    </source>
</reference>
<feature type="non-terminal residue" evidence="2">
    <location>
        <position position="89"/>
    </location>
</feature>
<dbReference type="EMBL" id="HACG01008484">
    <property type="protein sequence ID" value="CEK55349.1"/>
    <property type="molecule type" value="Transcribed_RNA"/>
</dbReference>
<evidence type="ECO:0000313" key="2">
    <source>
        <dbReference type="EMBL" id="CEK55349.1"/>
    </source>
</evidence>
<feature type="non-terminal residue" evidence="2">
    <location>
        <position position="1"/>
    </location>
</feature>
<name>A0A0B6YGQ0_9EUPU</name>
<feature type="compositionally biased region" description="Polar residues" evidence="1">
    <location>
        <begin position="62"/>
        <end position="89"/>
    </location>
</feature>
<gene>
    <name evidence="2" type="primary">ORF24988</name>
</gene>
<organism evidence="2">
    <name type="scientific">Arion vulgaris</name>
    <dbReference type="NCBI Taxonomy" id="1028688"/>
    <lineage>
        <taxon>Eukaryota</taxon>
        <taxon>Metazoa</taxon>
        <taxon>Spiralia</taxon>
        <taxon>Lophotrochozoa</taxon>
        <taxon>Mollusca</taxon>
        <taxon>Gastropoda</taxon>
        <taxon>Heterobranchia</taxon>
        <taxon>Euthyneura</taxon>
        <taxon>Panpulmonata</taxon>
        <taxon>Eupulmonata</taxon>
        <taxon>Stylommatophora</taxon>
        <taxon>Helicina</taxon>
        <taxon>Arionoidea</taxon>
        <taxon>Arionidae</taxon>
        <taxon>Arion</taxon>
    </lineage>
</organism>
<proteinExistence type="predicted"/>
<dbReference type="AlphaFoldDB" id="A0A0B6YGQ0"/>